<dbReference type="Proteomes" id="UP000054270">
    <property type="component" value="Unassembled WGS sequence"/>
</dbReference>
<dbReference type="EMBL" id="KN817574">
    <property type="protein sequence ID" value="KJA19744.1"/>
    <property type="molecule type" value="Genomic_DNA"/>
</dbReference>
<feature type="domain" description="NAD-dependent epimerase/dehydratase" evidence="3">
    <location>
        <begin position="10"/>
        <end position="271"/>
    </location>
</feature>
<evidence type="ECO:0000256" key="1">
    <source>
        <dbReference type="ARBA" id="ARBA00023002"/>
    </source>
</evidence>
<dbReference type="GO" id="GO:0008168">
    <property type="term" value="F:methyltransferase activity"/>
    <property type="evidence" value="ECO:0007669"/>
    <property type="project" value="InterPro"/>
</dbReference>
<proteinExistence type="inferred from homology"/>
<dbReference type="Gene3D" id="3.40.50.720">
    <property type="entry name" value="NAD(P)-binding Rossmann-like Domain"/>
    <property type="match status" value="1"/>
</dbReference>
<name>A0A0D2NLL6_HYPSF</name>
<protein>
    <recommendedName>
        <fullName evidence="3">NAD-dependent epimerase/dehydratase domain-containing protein</fullName>
    </recommendedName>
</protein>
<dbReference type="PANTHER" id="PTHR10366:SF564">
    <property type="entry name" value="STEROL-4-ALPHA-CARBOXYLATE 3-DEHYDROGENASE, DECARBOXYLATING"/>
    <property type="match status" value="1"/>
</dbReference>
<dbReference type="OrthoDB" id="2735536at2759"/>
<dbReference type="STRING" id="945553.A0A0D2NLL6"/>
<evidence type="ECO:0000313" key="5">
    <source>
        <dbReference type="Proteomes" id="UP000054270"/>
    </source>
</evidence>
<dbReference type="AlphaFoldDB" id="A0A0D2NLL6"/>
<dbReference type="InterPro" id="IPR036291">
    <property type="entry name" value="NAD(P)-bd_dom_sf"/>
</dbReference>
<dbReference type="InterPro" id="IPR001509">
    <property type="entry name" value="Epimerase_deHydtase"/>
</dbReference>
<dbReference type="GO" id="GO:0016616">
    <property type="term" value="F:oxidoreductase activity, acting on the CH-OH group of donors, NAD or NADP as acceptor"/>
    <property type="evidence" value="ECO:0007669"/>
    <property type="project" value="TreeGrafter"/>
</dbReference>
<keyword evidence="5" id="KW-1185">Reference proteome</keyword>
<dbReference type="PANTHER" id="PTHR10366">
    <property type="entry name" value="NAD DEPENDENT EPIMERASE/DEHYDRATASE"/>
    <property type="match status" value="1"/>
</dbReference>
<evidence type="ECO:0000256" key="2">
    <source>
        <dbReference type="ARBA" id="ARBA00023445"/>
    </source>
</evidence>
<accession>A0A0D2NLL6</accession>
<dbReference type="GO" id="GO:0032259">
    <property type="term" value="P:methylation"/>
    <property type="evidence" value="ECO:0007669"/>
    <property type="project" value="InterPro"/>
</dbReference>
<evidence type="ECO:0000313" key="4">
    <source>
        <dbReference type="EMBL" id="KJA19744.1"/>
    </source>
</evidence>
<gene>
    <name evidence="4" type="ORF">HYPSUDRAFT_204330</name>
</gene>
<organism evidence="4 5">
    <name type="scientific">Hypholoma sublateritium (strain FD-334 SS-4)</name>
    <dbReference type="NCBI Taxonomy" id="945553"/>
    <lineage>
        <taxon>Eukaryota</taxon>
        <taxon>Fungi</taxon>
        <taxon>Dikarya</taxon>
        <taxon>Basidiomycota</taxon>
        <taxon>Agaricomycotina</taxon>
        <taxon>Agaricomycetes</taxon>
        <taxon>Agaricomycetidae</taxon>
        <taxon>Agaricales</taxon>
        <taxon>Agaricineae</taxon>
        <taxon>Strophariaceae</taxon>
        <taxon>Hypholoma</taxon>
    </lineage>
</organism>
<reference evidence="5" key="1">
    <citation type="submission" date="2014-04" db="EMBL/GenBank/DDBJ databases">
        <title>Evolutionary Origins and Diversification of the Mycorrhizal Mutualists.</title>
        <authorList>
            <consortium name="DOE Joint Genome Institute"/>
            <consortium name="Mycorrhizal Genomics Consortium"/>
            <person name="Kohler A."/>
            <person name="Kuo A."/>
            <person name="Nagy L.G."/>
            <person name="Floudas D."/>
            <person name="Copeland A."/>
            <person name="Barry K.W."/>
            <person name="Cichocki N."/>
            <person name="Veneault-Fourrey C."/>
            <person name="LaButti K."/>
            <person name="Lindquist E.A."/>
            <person name="Lipzen A."/>
            <person name="Lundell T."/>
            <person name="Morin E."/>
            <person name="Murat C."/>
            <person name="Riley R."/>
            <person name="Ohm R."/>
            <person name="Sun H."/>
            <person name="Tunlid A."/>
            <person name="Henrissat B."/>
            <person name="Grigoriev I.V."/>
            <person name="Hibbett D.S."/>
            <person name="Martin F."/>
        </authorList>
    </citation>
    <scope>NUCLEOTIDE SEQUENCE [LARGE SCALE GENOMIC DNA]</scope>
    <source>
        <strain evidence="5">FD-334 SS-4</strain>
    </source>
</reference>
<dbReference type="InterPro" id="IPR050425">
    <property type="entry name" value="NAD(P)_dehydrat-like"/>
</dbReference>
<dbReference type="SUPFAM" id="SSF51735">
    <property type="entry name" value="NAD(P)-binding Rossmann-fold domains"/>
    <property type="match status" value="1"/>
</dbReference>
<dbReference type="GO" id="GO:0003676">
    <property type="term" value="F:nucleic acid binding"/>
    <property type="evidence" value="ECO:0007669"/>
    <property type="project" value="InterPro"/>
</dbReference>
<dbReference type="Pfam" id="PF01370">
    <property type="entry name" value="Epimerase"/>
    <property type="match status" value="1"/>
</dbReference>
<dbReference type="PROSITE" id="PS00092">
    <property type="entry name" value="N6_MTASE"/>
    <property type="match status" value="1"/>
</dbReference>
<evidence type="ECO:0000259" key="3">
    <source>
        <dbReference type="Pfam" id="PF01370"/>
    </source>
</evidence>
<keyword evidence="1" id="KW-0560">Oxidoreductase</keyword>
<dbReference type="InterPro" id="IPR002052">
    <property type="entry name" value="DNA_methylase_N6_adenine_CS"/>
</dbReference>
<dbReference type="OMA" id="TRCITAN"/>
<comment type="similarity">
    <text evidence="2">Belongs to the NAD(P)-dependent epimerase/dehydratase family. Dihydroflavonol-4-reductase subfamily.</text>
</comment>
<sequence>MPTISKGDKVLVSGANGYLAMWVVRTFLERDYVVRGTVRNDAKAKFVKAYFSALGYGDRFETVLVGDITKEGAFDDAVKGVDAIAHTASPFHVNSKTPDELFRPAVQGTIGMLTSALKHGSKIKRVVVTSSCAAVQSTASVPTRYSEKDWNTAAIQEVEDQGDGSSGAAMYMASKTLAEQAAWKFVKDHGSEVGWDLAVINPPYVFGPAIHDVSSITTLNTSLQLWIDTITSTTPKSKDELLDSNAWVDVRDVALGHVLALERPEAGGERIIVAAGAYIWQEWLDTAAALPANPLEGRHALYKGDPRLLAGERTYSVTYDVAKEGRILGIKFRTMADTTRDTLEDVARRGW</sequence>